<feature type="transmembrane region" description="Helical" evidence="6">
    <location>
        <begin position="140"/>
        <end position="163"/>
    </location>
</feature>
<dbReference type="PANTHER" id="PTHR42709">
    <property type="entry name" value="ALKALINE PHOSPHATASE LIKE PROTEIN"/>
    <property type="match status" value="1"/>
</dbReference>
<evidence type="ECO:0000256" key="6">
    <source>
        <dbReference type="SAM" id="Phobius"/>
    </source>
</evidence>
<dbReference type="EMBL" id="CP035108">
    <property type="protein sequence ID" value="QAR33571.1"/>
    <property type="molecule type" value="Genomic_DNA"/>
</dbReference>
<evidence type="ECO:0000256" key="2">
    <source>
        <dbReference type="ARBA" id="ARBA00022475"/>
    </source>
</evidence>
<reference evidence="8 9" key="1">
    <citation type="submission" date="2019-01" db="EMBL/GenBank/DDBJ databases">
        <title>Geovibrio thiophilus DSM 11263, complete genome.</title>
        <authorList>
            <person name="Spring S."/>
            <person name="Bunk B."/>
            <person name="Sproer C."/>
        </authorList>
    </citation>
    <scope>NUCLEOTIDE SEQUENCE [LARGE SCALE GENOMIC DNA]</scope>
    <source>
        <strain evidence="8 9">DSM 11263</strain>
    </source>
</reference>
<dbReference type="PANTHER" id="PTHR42709:SF6">
    <property type="entry name" value="UNDECAPRENYL PHOSPHATE TRANSPORTER A"/>
    <property type="match status" value="1"/>
</dbReference>
<dbReference type="AlphaFoldDB" id="A0A3R5XY28"/>
<name>A0A3R5XY28_9BACT</name>
<evidence type="ECO:0000259" key="7">
    <source>
        <dbReference type="Pfam" id="PF09335"/>
    </source>
</evidence>
<dbReference type="InterPro" id="IPR051311">
    <property type="entry name" value="DedA_domain"/>
</dbReference>
<dbReference type="RefSeq" id="WP_128466857.1">
    <property type="nucleotide sequence ID" value="NZ_CP035108.1"/>
</dbReference>
<sequence length="202" mass="22371">MLSGFVNFVLDAVHGMGYWGIVFLMALESSFVPFPSEVVVPPAGYLAAQGKMNIYLVILSGVAGSVIGALANYFIAVYMGRGLLKKYGRYLFLSEEKFTKVESFFLRHGEVTTFTGRLIPVIRQYISFPAGLAGMNIPKFCFYTGLGAGIWVVVLAWVGFFIGNNPGLMHSKLKTISILLLVFVAVIIMCYFYFQKKKKKAV</sequence>
<keyword evidence="2" id="KW-1003">Cell membrane</keyword>
<dbReference type="Pfam" id="PF09335">
    <property type="entry name" value="VTT_dom"/>
    <property type="match status" value="1"/>
</dbReference>
<keyword evidence="4 6" id="KW-1133">Transmembrane helix</keyword>
<accession>A0A3R5XY28</accession>
<evidence type="ECO:0000256" key="5">
    <source>
        <dbReference type="ARBA" id="ARBA00023136"/>
    </source>
</evidence>
<evidence type="ECO:0000313" key="9">
    <source>
        <dbReference type="Proteomes" id="UP000287502"/>
    </source>
</evidence>
<keyword evidence="3 6" id="KW-0812">Transmembrane</keyword>
<feature type="domain" description="VTT" evidence="7">
    <location>
        <begin position="34"/>
        <end position="159"/>
    </location>
</feature>
<dbReference type="InterPro" id="IPR032816">
    <property type="entry name" value="VTT_dom"/>
</dbReference>
<keyword evidence="9" id="KW-1185">Reference proteome</keyword>
<feature type="transmembrane region" description="Helical" evidence="6">
    <location>
        <begin position="12"/>
        <end position="34"/>
    </location>
</feature>
<evidence type="ECO:0000256" key="4">
    <source>
        <dbReference type="ARBA" id="ARBA00022989"/>
    </source>
</evidence>
<comment type="subcellular location">
    <subcellularLocation>
        <location evidence="1">Cell membrane</location>
        <topology evidence="1">Multi-pass membrane protein</topology>
    </subcellularLocation>
</comment>
<proteinExistence type="predicted"/>
<evidence type="ECO:0000256" key="3">
    <source>
        <dbReference type="ARBA" id="ARBA00022692"/>
    </source>
</evidence>
<keyword evidence="5 6" id="KW-0472">Membrane</keyword>
<dbReference type="KEGG" id="gtl:EP073_09210"/>
<dbReference type="Proteomes" id="UP000287502">
    <property type="component" value="Chromosome"/>
</dbReference>
<evidence type="ECO:0000313" key="8">
    <source>
        <dbReference type="EMBL" id="QAR33571.1"/>
    </source>
</evidence>
<protein>
    <submittedName>
        <fullName evidence="8">DedA family protein</fullName>
    </submittedName>
</protein>
<dbReference type="OrthoDB" id="9813426at2"/>
<organism evidence="8 9">
    <name type="scientific">Geovibrio thiophilus</name>
    <dbReference type="NCBI Taxonomy" id="139438"/>
    <lineage>
        <taxon>Bacteria</taxon>
        <taxon>Pseudomonadati</taxon>
        <taxon>Deferribacterota</taxon>
        <taxon>Deferribacteres</taxon>
        <taxon>Deferribacterales</taxon>
        <taxon>Geovibrionaceae</taxon>
        <taxon>Geovibrio</taxon>
    </lineage>
</organism>
<dbReference type="GO" id="GO:0005886">
    <property type="term" value="C:plasma membrane"/>
    <property type="evidence" value="ECO:0007669"/>
    <property type="project" value="UniProtKB-SubCell"/>
</dbReference>
<feature type="transmembrane region" description="Helical" evidence="6">
    <location>
        <begin position="54"/>
        <end position="79"/>
    </location>
</feature>
<gene>
    <name evidence="8" type="ORF">EP073_09210</name>
</gene>
<feature type="transmembrane region" description="Helical" evidence="6">
    <location>
        <begin position="175"/>
        <end position="194"/>
    </location>
</feature>
<evidence type="ECO:0000256" key="1">
    <source>
        <dbReference type="ARBA" id="ARBA00004651"/>
    </source>
</evidence>